<accession>A0A2N8KEK1</accession>
<evidence type="ECO:0000259" key="3">
    <source>
        <dbReference type="Pfam" id="PF20454"/>
    </source>
</evidence>
<comment type="caution">
    <text evidence="4">The sequence shown here is derived from an EMBL/GenBank/DDBJ whole genome shotgun (WGS) entry which is preliminary data.</text>
</comment>
<dbReference type="GO" id="GO:0016887">
    <property type="term" value="F:ATP hydrolysis activity"/>
    <property type="evidence" value="ECO:0007669"/>
    <property type="project" value="InterPro"/>
</dbReference>
<dbReference type="PANTHER" id="PTHR34413">
    <property type="entry name" value="PROPHAGE TAIL FIBER ASSEMBLY PROTEIN HOMOLOG TFAE-RELATED-RELATED"/>
    <property type="match status" value="1"/>
</dbReference>
<proteinExistence type="inferred from homology"/>
<dbReference type="InterPro" id="IPR046453">
    <property type="entry name" value="GpA_ATPase"/>
</dbReference>
<gene>
    <name evidence="4" type="ORF">C1I89_22245</name>
</gene>
<sequence length="662" mass="74292">MTLREWAERHFYLSAESSYVEQRWEAWPFQRAILACVGSDDVHEVDVIKSARVGYTKILLAAVGYFAEHKRRNQALWQPTDSARDEFVKTELEPMLRDVTVMHPIFPTRLARHKDNTLLVKKFRGSVLHLRGGRSGDNYRRLSIGVAYLDEFSSFDSNIDGEGDPGQLAAKRLEGATFPKMVVGSTPKLKETCLMDKRAAGADARYDYHITCPHCDEHHALTWGGKDEPHGFKWVDGDPESVKHLCPHCGCLITQSEYLEASEAGFWYGSDGTTIDRDGVFRNAAGEVIPAHRRVAFHVWTAYSPMVSWAKLVREFQEAYAKAKLGDDEPLKTFWNTTLGQAWEGEVEKIEADELKRRAEIEAYRLPGLAENLVPMGCVLLLAGCDTQGNRVEVGVWGFGRGGEMWTVDHQIFHGNPAEDEVWSNVAAYLFERRFQHEGGQQMSIYATAIDSGGHHSNAVYDFARRNKARRVFAVRGRPFGEKAIKDGAGQVDIDWRGKRIKKGVILWHVGTNLAKDLLHSRLAIETPGPGYVHLSEDMSDEWFRQFSGEARVSRKTATGVRTLWTALRKRVEALDCAVYALWVAEHLSLSRKTEAWWDAMAAKLDALPPPRDEEADPPPQSTTRPATSAKTAPAAPAARAVPAVKPARRRVAASSYLRGRR</sequence>
<dbReference type="GO" id="GO:0005524">
    <property type="term" value="F:ATP binding"/>
    <property type="evidence" value="ECO:0007669"/>
    <property type="project" value="InterPro"/>
</dbReference>
<organism evidence="4 5">
    <name type="scientific">Achromobacter pulmonis</name>
    <dbReference type="NCBI Taxonomy" id="1389932"/>
    <lineage>
        <taxon>Bacteria</taxon>
        <taxon>Pseudomonadati</taxon>
        <taxon>Pseudomonadota</taxon>
        <taxon>Betaproteobacteria</taxon>
        <taxon>Burkholderiales</taxon>
        <taxon>Alcaligenaceae</taxon>
        <taxon>Achromobacter</taxon>
    </lineage>
</organism>
<keyword evidence="5" id="KW-1185">Reference proteome</keyword>
<dbReference type="InterPro" id="IPR051220">
    <property type="entry name" value="TFA_Chaperone"/>
</dbReference>
<feature type="compositionally biased region" description="Low complexity" evidence="1">
    <location>
        <begin position="622"/>
        <end position="646"/>
    </location>
</feature>
<reference evidence="4 5" key="1">
    <citation type="submission" date="2018-01" db="EMBL/GenBank/DDBJ databases">
        <title>The draft genome of an aniline degradation strain ANB-1.</title>
        <authorList>
            <person name="Zhang L."/>
            <person name="Jiang J."/>
        </authorList>
    </citation>
    <scope>NUCLEOTIDE SEQUENCE [LARGE SCALE GENOMIC DNA]</scope>
    <source>
        <strain evidence="4 5">ANB-1</strain>
    </source>
</reference>
<dbReference type="PANTHER" id="PTHR34413:SF2">
    <property type="entry name" value="PROPHAGE TAIL FIBER ASSEMBLY PROTEIN HOMOLOG TFAE-RELATED"/>
    <property type="match status" value="1"/>
</dbReference>
<dbReference type="Pfam" id="PF05876">
    <property type="entry name" value="GpA_ATPase"/>
    <property type="match status" value="1"/>
</dbReference>
<dbReference type="HAMAP" id="MF_04144">
    <property type="entry name" value="TERL_LAMBDA"/>
    <property type="match status" value="1"/>
</dbReference>
<evidence type="ECO:0000313" key="5">
    <source>
        <dbReference type="Proteomes" id="UP000235994"/>
    </source>
</evidence>
<evidence type="ECO:0000313" key="4">
    <source>
        <dbReference type="EMBL" id="PND31887.1"/>
    </source>
</evidence>
<dbReference type="AlphaFoldDB" id="A0A2N8KEK1"/>
<feature type="domain" description="Phage terminase large subunit GpA ATPase" evidence="2">
    <location>
        <begin position="22"/>
        <end position="267"/>
    </location>
</feature>
<dbReference type="Pfam" id="PF20454">
    <property type="entry name" value="GpA_nuclease"/>
    <property type="match status" value="1"/>
</dbReference>
<dbReference type="InterPro" id="IPR008866">
    <property type="entry name" value="Phage_lambda_GpA-like"/>
</dbReference>
<dbReference type="RefSeq" id="WP_102774938.1">
    <property type="nucleotide sequence ID" value="NZ_POQS01000006.1"/>
</dbReference>
<evidence type="ECO:0000256" key="1">
    <source>
        <dbReference type="SAM" id="MobiDB-lite"/>
    </source>
</evidence>
<name>A0A2N8KEK1_9BURK</name>
<feature type="region of interest" description="Disordered" evidence="1">
    <location>
        <begin position="608"/>
        <end position="662"/>
    </location>
</feature>
<dbReference type="GO" id="GO:0004519">
    <property type="term" value="F:endonuclease activity"/>
    <property type="evidence" value="ECO:0007669"/>
    <property type="project" value="InterPro"/>
</dbReference>
<protein>
    <submittedName>
        <fullName evidence="4">Terminase</fullName>
    </submittedName>
</protein>
<dbReference type="Proteomes" id="UP000235994">
    <property type="component" value="Unassembled WGS sequence"/>
</dbReference>
<dbReference type="EMBL" id="POQS01000006">
    <property type="protein sequence ID" value="PND31887.1"/>
    <property type="molecule type" value="Genomic_DNA"/>
</dbReference>
<feature type="domain" description="Terminase large subunit GpA endonuclease" evidence="3">
    <location>
        <begin position="295"/>
        <end position="592"/>
    </location>
</feature>
<dbReference type="InterPro" id="IPR046454">
    <property type="entry name" value="GpA_endonuclease"/>
</dbReference>
<evidence type="ECO:0000259" key="2">
    <source>
        <dbReference type="Pfam" id="PF05876"/>
    </source>
</evidence>